<dbReference type="PANTHER" id="PTHR37984:SF11">
    <property type="entry name" value="INTEGRASE CATALYTIC DOMAIN-CONTAINING PROTEIN"/>
    <property type="match status" value="1"/>
</dbReference>
<dbReference type="Gene3D" id="3.30.70.270">
    <property type="match status" value="2"/>
</dbReference>
<dbReference type="PANTHER" id="PTHR37984">
    <property type="entry name" value="PROTEIN CBG26694"/>
    <property type="match status" value="1"/>
</dbReference>
<reference evidence="2" key="1">
    <citation type="submission" date="2020-04" db="EMBL/GenBank/DDBJ databases">
        <authorList>
            <person name="Alioto T."/>
            <person name="Alioto T."/>
            <person name="Gomez Garrido J."/>
        </authorList>
    </citation>
    <scope>NUCLEOTIDE SEQUENCE</scope>
    <source>
        <strain evidence="2">A484AB</strain>
    </source>
</reference>
<dbReference type="PROSITE" id="PS50878">
    <property type="entry name" value="RT_POL"/>
    <property type="match status" value="1"/>
</dbReference>
<dbReference type="Gene3D" id="1.10.340.70">
    <property type="match status" value="1"/>
</dbReference>
<dbReference type="InterPro" id="IPR012337">
    <property type="entry name" value="RNaseH-like_sf"/>
</dbReference>
<feature type="non-terminal residue" evidence="2">
    <location>
        <position position="1"/>
    </location>
</feature>
<dbReference type="Pfam" id="PF00078">
    <property type="entry name" value="RVT_1"/>
    <property type="match status" value="1"/>
</dbReference>
<dbReference type="GO" id="GO:0003676">
    <property type="term" value="F:nucleic acid binding"/>
    <property type="evidence" value="ECO:0007669"/>
    <property type="project" value="InterPro"/>
</dbReference>
<dbReference type="Gene3D" id="3.10.10.10">
    <property type="entry name" value="HIV Type 1 Reverse Transcriptase, subunit A, domain 1"/>
    <property type="match status" value="1"/>
</dbReference>
<dbReference type="InterPro" id="IPR036397">
    <property type="entry name" value="RNaseH_sf"/>
</dbReference>
<dbReference type="AlphaFoldDB" id="A0A7D9HKE4"/>
<dbReference type="InterPro" id="IPR041588">
    <property type="entry name" value="Integrase_H2C2"/>
</dbReference>
<evidence type="ECO:0000313" key="3">
    <source>
        <dbReference type="Proteomes" id="UP001152795"/>
    </source>
</evidence>
<evidence type="ECO:0000256" key="1">
    <source>
        <dbReference type="SAM" id="MobiDB-lite"/>
    </source>
</evidence>
<proteinExistence type="predicted"/>
<dbReference type="GO" id="GO:0015074">
    <property type="term" value="P:DNA integration"/>
    <property type="evidence" value="ECO:0007669"/>
    <property type="project" value="InterPro"/>
</dbReference>
<organism evidence="2 3">
    <name type="scientific">Paramuricea clavata</name>
    <name type="common">Red gorgonian</name>
    <name type="synonym">Violescent sea-whip</name>
    <dbReference type="NCBI Taxonomy" id="317549"/>
    <lineage>
        <taxon>Eukaryota</taxon>
        <taxon>Metazoa</taxon>
        <taxon>Cnidaria</taxon>
        <taxon>Anthozoa</taxon>
        <taxon>Octocorallia</taxon>
        <taxon>Malacalcyonacea</taxon>
        <taxon>Plexauridae</taxon>
        <taxon>Paramuricea</taxon>
    </lineage>
</organism>
<evidence type="ECO:0000313" key="2">
    <source>
        <dbReference type="EMBL" id="CAB3987157.1"/>
    </source>
</evidence>
<dbReference type="SUPFAM" id="SSF53098">
    <property type="entry name" value="Ribonuclease H-like"/>
    <property type="match status" value="1"/>
</dbReference>
<gene>
    <name evidence="2" type="ORF">PACLA_8A083431</name>
</gene>
<dbReference type="Pfam" id="PF17921">
    <property type="entry name" value="Integrase_H2C2"/>
    <property type="match status" value="1"/>
</dbReference>
<dbReference type="InterPro" id="IPR043128">
    <property type="entry name" value="Rev_trsase/Diguanyl_cyclase"/>
</dbReference>
<sequence length="966" mass="109643">MIDSGASVNILDDATFNKITRNKGISLEQTNHKIYSYGSLRPLPLKGVIKTNISTDSKHLSSQFHVVHGNSGNLLSYTTACQLNLLKVTINSTTHHIPSTNQCPPEFECFFSGIGKLTGKTVKLHIDPDVSPEQQPHRRIPFHVRSDVEKELKWFEELDIIEKVDEPTPWISPIVVVPKKSGEVRICIDMREANQAVKREKHLIPTIDDLVADLNGAAVFTTLDLSSGYHQLELAEESRHITTFSTHLGLRRYKRLLFGINAASEIFKNTIEELLTGLPGCKNISDDIIVFGKDQATHDANLRQVLERLKSHNLRLNKEKCHFSRSEVIFYGHIFSTEGLRPDHKKVEAIQNATPPRSSSEVKSLLGMAQYLSRYIPGYADITALLRGLTKDYATWKWEEIEQAALDKLKKAFTDNQVMSYFDPHQATKVIVDASPVGLGALLVQNDKVICCLMSKLDTLRLRKNCSHHKVTSARIDRWKLRLMPYNYYLVYKPGKDEKNTADFLSRHPNCSEPQPESVAEEYVNYVCANAVPTAMTLQEIQLETSVDDTMQMVIQAIETNNWSDPSTTEYKKVSDELSVHKGIILRGHRIVMPTSLRRRTIHLAHIGHQGIIKTKRLLRSKVWFPNIDKMVEETIQNCLPCQVATSGNHPPPEPLKMTQLPSEPWKEVAMDFLGPFPTGEYFLVVIDAFSRFPEVEVLTTVFAKAVLPKLNAIFSRQGLPEVLKSDNGPPFNAPEFESYAKHCGFTHRNITPYWPQANGEAERFMRTLQKCIRAAIIEKKNWKQAMNQFLLNYRATPHSTTNISPSESLNNRKIKTMLPEMPSTSKPEQKAMAEYDPKENKFSVPYNPQPFVVEKKKGTMVTAKNVSKVVTRISSQFKVPRPSNPQEQKTLQQRPKRNHISQRNSDSVDRYLIPGQWNEKKQNHGDEHLDCCATECGTTFTTSCKDRLCGEKGEHITHLIKKAEK</sequence>
<dbReference type="OrthoDB" id="5989205at2759"/>
<dbReference type="Gene3D" id="3.30.420.10">
    <property type="entry name" value="Ribonuclease H-like superfamily/Ribonuclease H"/>
    <property type="match status" value="1"/>
</dbReference>
<name>A0A7D9HKE4_PARCT</name>
<accession>A0A7D9HKE4</accession>
<dbReference type="InterPro" id="IPR000477">
    <property type="entry name" value="RT_dom"/>
</dbReference>
<dbReference type="Proteomes" id="UP001152795">
    <property type="component" value="Unassembled WGS sequence"/>
</dbReference>
<dbReference type="FunFam" id="3.10.10.10:FF:000003">
    <property type="entry name" value="Retrovirus-related Pol polyprotein from transposon 297-like Protein"/>
    <property type="match status" value="1"/>
</dbReference>
<dbReference type="Pfam" id="PF00665">
    <property type="entry name" value="rve"/>
    <property type="match status" value="1"/>
</dbReference>
<dbReference type="FunFam" id="1.10.340.70:FF:000003">
    <property type="entry name" value="Protein CBG25708"/>
    <property type="match status" value="1"/>
</dbReference>
<dbReference type="FunFam" id="3.30.420.10:FF:000063">
    <property type="entry name" value="Retrovirus-related Pol polyprotein from transposon 297-like Protein"/>
    <property type="match status" value="1"/>
</dbReference>
<dbReference type="SUPFAM" id="SSF56672">
    <property type="entry name" value="DNA/RNA polymerases"/>
    <property type="match status" value="1"/>
</dbReference>
<dbReference type="CDD" id="cd01647">
    <property type="entry name" value="RT_LTR"/>
    <property type="match status" value="1"/>
</dbReference>
<protein>
    <submittedName>
        <fullName evidence="2">Transposon Ty3-G Gag-Pol poly</fullName>
    </submittedName>
</protein>
<dbReference type="EMBL" id="CACRXK020001128">
    <property type="protein sequence ID" value="CAB3987157.1"/>
    <property type="molecule type" value="Genomic_DNA"/>
</dbReference>
<dbReference type="InterPro" id="IPR050951">
    <property type="entry name" value="Retrovirus_Pol_polyprotein"/>
</dbReference>
<dbReference type="Pfam" id="PF17919">
    <property type="entry name" value="RT_RNaseH_2"/>
    <property type="match status" value="1"/>
</dbReference>
<dbReference type="InterPro" id="IPR041577">
    <property type="entry name" value="RT_RNaseH_2"/>
</dbReference>
<comment type="caution">
    <text evidence="2">The sequence shown here is derived from an EMBL/GenBank/DDBJ whole genome shotgun (WGS) entry which is preliminary data.</text>
</comment>
<dbReference type="FunFam" id="3.30.70.270:FF:000063">
    <property type="entry name" value="Zinc knuckle domaincontaining protein"/>
    <property type="match status" value="1"/>
</dbReference>
<keyword evidence="3" id="KW-1185">Reference proteome</keyword>
<feature type="compositionally biased region" description="Polar residues" evidence="1">
    <location>
        <begin position="885"/>
        <end position="894"/>
    </location>
</feature>
<dbReference type="PROSITE" id="PS50994">
    <property type="entry name" value="INTEGRASE"/>
    <property type="match status" value="1"/>
</dbReference>
<dbReference type="InterPro" id="IPR043502">
    <property type="entry name" value="DNA/RNA_pol_sf"/>
</dbReference>
<dbReference type="InterPro" id="IPR001584">
    <property type="entry name" value="Integrase_cat-core"/>
</dbReference>
<feature type="region of interest" description="Disordered" evidence="1">
    <location>
        <begin position="876"/>
        <end position="909"/>
    </location>
</feature>